<feature type="transmembrane region" description="Helical" evidence="6">
    <location>
        <begin position="50"/>
        <end position="68"/>
    </location>
</feature>
<feature type="transmembrane region" description="Helical" evidence="6">
    <location>
        <begin position="254"/>
        <end position="273"/>
    </location>
</feature>
<feature type="domain" description="EamA" evidence="7">
    <location>
        <begin position="18"/>
        <end position="149"/>
    </location>
</feature>
<accession>A0ABU3DKW4</accession>
<comment type="similarity">
    <text evidence="2">Belongs to the drug/metabolite transporter (DMT) superfamily. 10 TMS drug/metabolite exporter (DME) (TC 2.A.7.3) family.</text>
</comment>
<dbReference type="Gene3D" id="1.10.3730.20">
    <property type="match status" value="1"/>
</dbReference>
<evidence type="ECO:0000256" key="6">
    <source>
        <dbReference type="SAM" id="Phobius"/>
    </source>
</evidence>
<keyword evidence="5 6" id="KW-0472">Membrane</keyword>
<dbReference type="EMBL" id="JAVRHL010000004">
    <property type="protein sequence ID" value="MDT0684364.1"/>
    <property type="molecule type" value="Genomic_DNA"/>
</dbReference>
<proteinExistence type="inferred from homology"/>
<evidence type="ECO:0000256" key="3">
    <source>
        <dbReference type="ARBA" id="ARBA00022692"/>
    </source>
</evidence>
<feature type="transmembrane region" description="Helical" evidence="6">
    <location>
        <begin position="222"/>
        <end position="242"/>
    </location>
</feature>
<dbReference type="SUPFAM" id="SSF103481">
    <property type="entry name" value="Multidrug resistance efflux transporter EmrE"/>
    <property type="match status" value="2"/>
</dbReference>
<evidence type="ECO:0000256" key="2">
    <source>
        <dbReference type="ARBA" id="ARBA00009853"/>
    </source>
</evidence>
<feature type="domain" description="EamA" evidence="7">
    <location>
        <begin position="157"/>
        <end position="294"/>
    </location>
</feature>
<evidence type="ECO:0000259" key="7">
    <source>
        <dbReference type="Pfam" id="PF00892"/>
    </source>
</evidence>
<feature type="transmembrane region" description="Helical" evidence="6">
    <location>
        <begin position="80"/>
        <end position="101"/>
    </location>
</feature>
<evidence type="ECO:0000313" key="9">
    <source>
        <dbReference type="Proteomes" id="UP001265259"/>
    </source>
</evidence>
<keyword evidence="9" id="KW-1185">Reference proteome</keyword>
<reference evidence="8 9" key="1">
    <citation type="submission" date="2023-09" db="EMBL/GenBank/DDBJ databases">
        <authorList>
            <person name="Rey-Velasco X."/>
        </authorList>
    </citation>
    <scope>NUCLEOTIDE SEQUENCE [LARGE SCALE GENOMIC DNA]</scope>
    <source>
        <strain evidence="8 9">F158</strain>
    </source>
</reference>
<dbReference type="PANTHER" id="PTHR22911:SF6">
    <property type="entry name" value="SOLUTE CARRIER FAMILY 35 MEMBER G1"/>
    <property type="match status" value="1"/>
</dbReference>
<gene>
    <name evidence="8" type="ORF">RM543_16905</name>
</gene>
<dbReference type="InterPro" id="IPR000620">
    <property type="entry name" value="EamA_dom"/>
</dbReference>
<dbReference type="Pfam" id="PF00892">
    <property type="entry name" value="EamA"/>
    <property type="match status" value="2"/>
</dbReference>
<name>A0ABU3DKW4_9RHOB</name>
<evidence type="ECO:0000256" key="5">
    <source>
        <dbReference type="ARBA" id="ARBA00023136"/>
    </source>
</evidence>
<feature type="transmembrane region" description="Helical" evidence="6">
    <location>
        <begin position="132"/>
        <end position="149"/>
    </location>
</feature>
<dbReference type="RefSeq" id="WP_311693783.1">
    <property type="nucleotide sequence ID" value="NZ_JAVRHL010000004.1"/>
</dbReference>
<dbReference type="Proteomes" id="UP001265259">
    <property type="component" value="Unassembled WGS sequence"/>
</dbReference>
<feature type="transmembrane region" description="Helical" evidence="6">
    <location>
        <begin position="155"/>
        <end position="176"/>
    </location>
</feature>
<comment type="caution">
    <text evidence="8">The sequence shown here is derived from an EMBL/GenBank/DDBJ whole genome shotgun (WGS) entry which is preliminary data.</text>
</comment>
<evidence type="ECO:0000256" key="1">
    <source>
        <dbReference type="ARBA" id="ARBA00004141"/>
    </source>
</evidence>
<keyword evidence="4 6" id="KW-1133">Transmembrane helix</keyword>
<feature type="transmembrane region" description="Helical" evidence="6">
    <location>
        <begin position="279"/>
        <end position="297"/>
    </location>
</feature>
<evidence type="ECO:0000313" key="8">
    <source>
        <dbReference type="EMBL" id="MDT0684364.1"/>
    </source>
</evidence>
<comment type="subcellular location">
    <subcellularLocation>
        <location evidence="1">Membrane</location>
        <topology evidence="1">Multi-pass membrane protein</topology>
    </subcellularLocation>
</comment>
<sequence>MTETATRPSVRQSGTSATGIVAMIIPMALLPIGDAFAKFLTGEIHPVEVATGRFVVQLVLLFAAAALLRRRLEGPMFSPLVAVSGGLVMVTLTMLISAFAVMPIATAIAIFFVEPLLLTVLAGPLLGERLGARRLSAVGVGLVGALIVIRPGGELGWAAVMPLIAALTYALNMIVLRRASATRSSLTLQCGATFYAALGSLAITALLYATGFVVPRIGALPGWGWGALIAAGAFAACSFLLIAEAFRRVEAGILAPLQYFEIIGATVVGYLAFGEFPDALTWAGLAVILASGLYVFYRERRLAVVPRRSRRRVPPR</sequence>
<organism evidence="8 9">
    <name type="scientific">Tropicimonas omnivorans</name>
    <dbReference type="NCBI Taxonomy" id="3075590"/>
    <lineage>
        <taxon>Bacteria</taxon>
        <taxon>Pseudomonadati</taxon>
        <taxon>Pseudomonadota</taxon>
        <taxon>Alphaproteobacteria</taxon>
        <taxon>Rhodobacterales</taxon>
        <taxon>Roseobacteraceae</taxon>
        <taxon>Tropicimonas</taxon>
    </lineage>
</organism>
<evidence type="ECO:0000256" key="4">
    <source>
        <dbReference type="ARBA" id="ARBA00022989"/>
    </source>
</evidence>
<feature type="transmembrane region" description="Helical" evidence="6">
    <location>
        <begin position="188"/>
        <end position="210"/>
    </location>
</feature>
<feature type="transmembrane region" description="Helical" evidence="6">
    <location>
        <begin position="107"/>
        <end position="125"/>
    </location>
</feature>
<keyword evidence="3 6" id="KW-0812">Transmembrane</keyword>
<feature type="transmembrane region" description="Helical" evidence="6">
    <location>
        <begin position="12"/>
        <end position="30"/>
    </location>
</feature>
<dbReference type="InterPro" id="IPR037185">
    <property type="entry name" value="EmrE-like"/>
</dbReference>
<protein>
    <submittedName>
        <fullName evidence="8">DMT family transporter</fullName>
    </submittedName>
</protein>
<dbReference type="PANTHER" id="PTHR22911">
    <property type="entry name" value="ACYL-MALONYL CONDENSING ENZYME-RELATED"/>
    <property type="match status" value="1"/>
</dbReference>